<feature type="domain" description="Sodium/calcium exchanger membrane region" evidence="6">
    <location>
        <begin position="11"/>
        <end position="146"/>
    </location>
</feature>
<reference evidence="7 8" key="1">
    <citation type="submission" date="2019-08" db="EMBL/GenBank/DDBJ databases">
        <title>In-depth cultivation of the pig gut microbiome towards novel bacterial diversity and tailored functional studies.</title>
        <authorList>
            <person name="Wylensek D."/>
            <person name="Hitch T.C.A."/>
            <person name="Clavel T."/>
        </authorList>
    </citation>
    <scope>NUCLEOTIDE SEQUENCE [LARGE SCALE GENOMIC DNA]</scope>
    <source>
        <strain evidence="7 8">BBE-744-WT-12</strain>
    </source>
</reference>
<dbReference type="PANTHER" id="PTHR10846">
    <property type="entry name" value="SODIUM/POTASSIUM/CALCIUM EXCHANGER"/>
    <property type="match status" value="1"/>
</dbReference>
<organism evidence="7 8">
    <name type="scientific">Victivallis lenta</name>
    <dbReference type="NCBI Taxonomy" id="2606640"/>
    <lineage>
        <taxon>Bacteria</taxon>
        <taxon>Pseudomonadati</taxon>
        <taxon>Lentisphaerota</taxon>
        <taxon>Lentisphaeria</taxon>
        <taxon>Victivallales</taxon>
        <taxon>Victivallaceae</taxon>
        <taxon>Victivallis</taxon>
    </lineage>
</organism>
<keyword evidence="2 5" id="KW-0812">Transmembrane</keyword>
<dbReference type="PANTHER" id="PTHR10846:SF8">
    <property type="entry name" value="INNER MEMBRANE PROTEIN YRBG"/>
    <property type="match status" value="1"/>
</dbReference>
<dbReference type="Pfam" id="PF01699">
    <property type="entry name" value="Na_Ca_ex"/>
    <property type="match status" value="2"/>
</dbReference>
<dbReference type="RefSeq" id="WP_154419540.1">
    <property type="nucleotide sequence ID" value="NZ_CALXOB010000028.1"/>
</dbReference>
<feature type="transmembrane region" description="Helical" evidence="5">
    <location>
        <begin position="180"/>
        <end position="209"/>
    </location>
</feature>
<feature type="transmembrane region" description="Helical" evidence="5">
    <location>
        <begin position="37"/>
        <end position="58"/>
    </location>
</feature>
<evidence type="ECO:0000256" key="5">
    <source>
        <dbReference type="SAM" id="Phobius"/>
    </source>
</evidence>
<protein>
    <submittedName>
        <fullName evidence="7">Calcium/sodium antiporter</fullName>
    </submittedName>
</protein>
<proteinExistence type="predicted"/>
<keyword evidence="8" id="KW-1185">Reference proteome</keyword>
<evidence type="ECO:0000256" key="1">
    <source>
        <dbReference type="ARBA" id="ARBA00004141"/>
    </source>
</evidence>
<comment type="subcellular location">
    <subcellularLocation>
        <location evidence="1">Membrane</location>
        <topology evidence="1">Multi-pass membrane protein</topology>
    </subcellularLocation>
</comment>
<feature type="transmembrane region" description="Helical" evidence="5">
    <location>
        <begin position="6"/>
        <end position="25"/>
    </location>
</feature>
<feature type="transmembrane region" description="Helical" evidence="5">
    <location>
        <begin position="275"/>
        <end position="295"/>
    </location>
</feature>
<feature type="domain" description="Sodium/calcium exchanger membrane region" evidence="6">
    <location>
        <begin position="181"/>
        <end position="321"/>
    </location>
</feature>
<dbReference type="InterPro" id="IPR004837">
    <property type="entry name" value="NaCa_Exmemb"/>
</dbReference>
<dbReference type="Proteomes" id="UP000435649">
    <property type="component" value="Unassembled WGS sequence"/>
</dbReference>
<feature type="transmembrane region" description="Helical" evidence="5">
    <location>
        <begin position="215"/>
        <end position="239"/>
    </location>
</feature>
<name>A0A844G4D7_9BACT</name>
<keyword evidence="3 5" id="KW-1133">Transmembrane helix</keyword>
<gene>
    <name evidence="7" type="ORF">FYJ85_16380</name>
</gene>
<dbReference type="Gene3D" id="1.20.1420.30">
    <property type="entry name" value="NCX, central ion-binding region"/>
    <property type="match status" value="1"/>
</dbReference>
<feature type="transmembrane region" description="Helical" evidence="5">
    <location>
        <begin position="105"/>
        <end position="124"/>
    </location>
</feature>
<evidence type="ECO:0000313" key="7">
    <source>
        <dbReference type="EMBL" id="MST98617.1"/>
    </source>
</evidence>
<dbReference type="GO" id="GO:0005886">
    <property type="term" value="C:plasma membrane"/>
    <property type="evidence" value="ECO:0007669"/>
    <property type="project" value="TreeGrafter"/>
</dbReference>
<feature type="transmembrane region" description="Helical" evidence="5">
    <location>
        <begin position="130"/>
        <end position="147"/>
    </location>
</feature>
<sequence length="326" mass="34268">MQTILNLFYGASGVAALYYGAEFLVRGGVRIAERCRISPLVIGLTLVAFATSAPELVVSVDAAIAGNADISLGNVVGSNICNIALILGLCAVITPLRVNTHLFQFDAPVMLLAAAMLTIFYLTGHGISRIHGAIFFAAIILYTAWSVRQAKREAAVNAAVVEEARKSVSSGNAKAMRLPAAVLLTIAGLALLILGAKLFLAGSVFFARLLQVSDAVIGLTLVAVGTSLPELATSVVAAVRGEKDIAIGNVVGSNIFNVFAILGIAPLISPLRNATLSYVDLGVMLLCSVLLLPIMRTGWKISRLEGVFLLLIYIAYTAWLIMQSAL</sequence>
<dbReference type="GO" id="GO:0005262">
    <property type="term" value="F:calcium channel activity"/>
    <property type="evidence" value="ECO:0007669"/>
    <property type="project" value="TreeGrafter"/>
</dbReference>
<dbReference type="GO" id="GO:0006874">
    <property type="term" value="P:intracellular calcium ion homeostasis"/>
    <property type="evidence" value="ECO:0007669"/>
    <property type="project" value="TreeGrafter"/>
</dbReference>
<dbReference type="NCBIfam" id="TIGR00367">
    <property type="entry name" value="calcium/sodium antiporter"/>
    <property type="match status" value="1"/>
</dbReference>
<dbReference type="InterPro" id="IPR004481">
    <property type="entry name" value="K/Na/Ca-exchanger"/>
</dbReference>
<accession>A0A844G4D7</accession>
<feature type="transmembrane region" description="Helical" evidence="5">
    <location>
        <begin position="307"/>
        <end position="325"/>
    </location>
</feature>
<feature type="transmembrane region" description="Helical" evidence="5">
    <location>
        <begin position="70"/>
        <end position="93"/>
    </location>
</feature>
<evidence type="ECO:0000256" key="4">
    <source>
        <dbReference type="ARBA" id="ARBA00023136"/>
    </source>
</evidence>
<evidence type="ECO:0000259" key="6">
    <source>
        <dbReference type="Pfam" id="PF01699"/>
    </source>
</evidence>
<evidence type="ECO:0000256" key="2">
    <source>
        <dbReference type="ARBA" id="ARBA00022692"/>
    </source>
</evidence>
<evidence type="ECO:0000313" key="8">
    <source>
        <dbReference type="Proteomes" id="UP000435649"/>
    </source>
</evidence>
<dbReference type="InterPro" id="IPR044880">
    <property type="entry name" value="NCX_ion-bd_dom_sf"/>
</dbReference>
<dbReference type="EMBL" id="VUNS01000021">
    <property type="protein sequence ID" value="MST98617.1"/>
    <property type="molecule type" value="Genomic_DNA"/>
</dbReference>
<dbReference type="AlphaFoldDB" id="A0A844G4D7"/>
<evidence type="ECO:0000256" key="3">
    <source>
        <dbReference type="ARBA" id="ARBA00022989"/>
    </source>
</evidence>
<dbReference type="GO" id="GO:0008273">
    <property type="term" value="F:calcium, potassium:sodium antiporter activity"/>
    <property type="evidence" value="ECO:0007669"/>
    <property type="project" value="TreeGrafter"/>
</dbReference>
<feature type="transmembrane region" description="Helical" evidence="5">
    <location>
        <begin position="246"/>
        <end position="269"/>
    </location>
</feature>
<comment type="caution">
    <text evidence="7">The sequence shown here is derived from an EMBL/GenBank/DDBJ whole genome shotgun (WGS) entry which is preliminary data.</text>
</comment>
<keyword evidence="4 5" id="KW-0472">Membrane</keyword>